<dbReference type="EMBL" id="LS483409">
    <property type="protein sequence ID" value="SQG80528.1"/>
    <property type="molecule type" value="Genomic_DNA"/>
</dbReference>
<gene>
    <name evidence="7" type="primary">bmrR</name>
    <name evidence="7" type="ORF">NCTC13773_02360</name>
</gene>
<dbReference type="GO" id="GO:0003700">
    <property type="term" value="F:DNA-binding transcription factor activity"/>
    <property type="evidence" value="ECO:0007669"/>
    <property type="project" value="InterPro"/>
</dbReference>
<dbReference type="RefSeq" id="WP_077497818.1">
    <property type="nucleotide sequence ID" value="NZ_LS483409.1"/>
</dbReference>
<feature type="domain" description="HTH merR-type" evidence="6">
    <location>
        <begin position="6"/>
        <end position="76"/>
    </location>
</feature>
<dbReference type="InterPro" id="IPR029442">
    <property type="entry name" value="GyrI-like"/>
</dbReference>
<dbReference type="GO" id="GO:0003677">
    <property type="term" value="F:DNA binding"/>
    <property type="evidence" value="ECO:0007669"/>
    <property type="project" value="UniProtKB-KW"/>
</dbReference>
<keyword evidence="3" id="KW-0238">DNA-binding</keyword>
<dbReference type="InterPro" id="IPR010499">
    <property type="entry name" value="AraC_E-bd"/>
</dbReference>
<protein>
    <submittedName>
        <fullName evidence="7">Regulatory protein MerR</fullName>
    </submittedName>
</protein>
<evidence type="ECO:0000313" key="7">
    <source>
        <dbReference type="EMBL" id="SQG80528.1"/>
    </source>
</evidence>
<dbReference type="Pfam" id="PF13411">
    <property type="entry name" value="MerR_1"/>
    <property type="match status" value="1"/>
</dbReference>
<evidence type="ECO:0000313" key="8">
    <source>
        <dbReference type="Proteomes" id="UP000249013"/>
    </source>
</evidence>
<evidence type="ECO:0000256" key="2">
    <source>
        <dbReference type="ARBA" id="ARBA00023015"/>
    </source>
</evidence>
<dbReference type="PANTHER" id="PTHR30204:SF69">
    <property type="entry name" value="MERR-FAMILY TRANSCRIPTIONAL REGULATOR"/>
    <property type="match status" value="1"/>
</dbReference>
<keyword evidence="5" id="KW-0175">Coiled coil</keyword>
<keyword evidence="4" id="KW-0804">Transcription</keyword>
<evidence type="ECO:0000256" key="4">
    <source>
        <dbReference type="ARBA" id="ARBA00023163"/>
    </source>
</evidence>
<keyword evidence="1" id="KW-0678">Repressor</keyword>
<dbReference type="Proteomes" id="UP000249013">
    <property type="component" value="Chromosome 1"/>
</dbReference>
<dbReference type="PROSITE" id="PS50937">
    <property type="entry name" value="HTH_MERR_2"/>
    <property type="match status" value="1"/>
</dbReference>
<dbReference type="SMART" id="SM00871">
    <property type="entry name" value="AraC_E_bind"/>
    <property type="match status" value="1"/>
</dbReference>
<evidence type="ECO:0000259" key="6">
    <source>
        <dbReference type="PROSITE" id="PS50937"/>
    </source>
</evidence>
<dbReference type="SMART" id="SM00422">
    <property type="entry name" value="HTH_MERR"/>
    <property type="match status" value="1"/>
</dbReference>
<dbReference type="AlphaFoldDB" id="A0AA94M4X0"/>
<dbReference type="Gene3D" id="1.10.1660.10">
    <property type="match status" value="1"/>
</dbReference>
<dbReference type="InterPro" id="IPR000551">
    <property type="entry name" value="MerR-type_HTH_dom"/>
</dbReference>
<reference evidence="7 8" key="1">
    <citation type="submission" date="2018-06" db="EMBL/GenBank/DDBJ databases">
        <authorList>
            <consortium name="Pathogen Informatics"/>
            <person name="Doyle S."/>
        </authorList>
    </citation>
    <scope>NUCLEOTIDE SEQUENCE [LARGE SCALE GENOMIC DNA]</scope>
    <source>
        <strain evidence="7 8">NCTC13773</strain>
    </source>
</reference>
<dbReference type="Gene3D" id="3.20.80.10">
    <property type="entry name" value="Regulatory factor, effector binding domain"/>
    <property type="match status" value="1"/>
</dbReference>
<dbReference type="CDD" id="cd01107">
    <property type="entry name" value="HTH_BmrR"/>
    <property type="match status" value="1"/>
</dbReference>
<dbReference type="InterPro" id="IPR009061">
    <property type="entry name" value="DNA-bd_dom_put_sf"/>
</dbReference>
<evidence type="ECO:0000256" key="3">
    <source>
        <dbReference type="ARBA" id="ARBA00023125"/>
    </source>
</evidence>
<dbReference type="SUPFAM" id="SSF46955">
    <property type="entry name" value="Putative DNA-binding domain"/>
    <property type="match status" value="1"/>
</dbReference>
<sequence>MNKENIFSIGEVSKMFHVSVSSLRHYEALGLLTPEYISSDSGYRYYGPEQFEVLNTIRYLRALDMPLSEIKDFLQNKDINVIEEKLQQQKNVVLEKQQELKRIEQKIEHRLNWLSDAKTVPVDTISLVHLPESRIVWVDEPLKIDGFLDMEKPIRKLDQSDTEAVVFLGKIGLGISAEHLCKAQIDRYDGIFLILDQEDIYTGETDILPETLCVRLRFRGSHTEASKQYKKLLAYIEKHQLQIVGFSREMTLIDYGVTDDPDKFVTEICIPVKHRE</sequence>
<feature type="coiled-coil region" evidence="5">
    <location>
        <begin position="79"/>
        <end position="106"/>
    </location>
</feature>
<evidence type="ECO:0000256" key="1">
    <source>
        <dbReference type="ARBA" id="ARBA00022491"/>
    </source>
</evidence>
<name>A0AA94M4X0_9STRE</name>
<dbReference type="InterPro" id="IPR011256">
    <property type="entry name" value="Reg_factor_effector_dom_sf"/>
</dbReference>
<organism evidence="7 8">
    <name type="scientific">Streptococcus gallolyticus</name>
    <dbReference type="NCBI Taxonomy" id="315405"/>
    <lineage>
        <taxon>Bacteria</taxon>
        <taxon>Bacillati</taxon>
        <taxon>Bacillota</taxon>
        <taxon>Bacilli</taxon>
        <taxon>Lactobacillales</taxon>
        <taxon>Streptococcaceae</taxon>
        <taxon>Streptococcus</taxon>
    </lineage>
</organism>
<dbReference type="InterPro" id="IPR047057">
    <property type="entry name" value="MerR_fam"/>
</dbReference>
<proteinExistence type="predicted"/>
<accession>A0AA94M4X0</accession>
<dbReference type="Pfam" id="PF06445">
    <property type="entry name" value="GyrI-like"/>
    <property type="match status" value="1"/>
</dbReference>
<evidence type="ECO:0000256" key="5">
    <source>
        <dbReference type="SAM" id="Coils"/>
    </source>
</evidence>
<keyword evidence="2" id="KW-0805">Transcription regulation</keyword>
<dbReference type="SUPFAM" id="SSF55136">
    <property type="entry name" value="Probable bacterial effector-binding domain"/>
    <property type="match status" value="1"/>
</dbReference>
<dbReference type="PANTHER" id="PTHR30204">
    <property type="entry name" value="REDOX-CYCLING DRUG-SENSING TRANSCRIPTIONAL ACTIVATOR SOXR"/>
    <property type="match status" value="1"/>
</dbReference>